<keyword evidence="2" id="KW-1185">Reference proteome</keyword>
<name>A0A0N5CXK5_THECL</name>
<dbReference type="AlphaFoldDB" id="A0A0N5CXK5"/>
<dbReference type="EMBL" id="UYYF01004322">
    <property type="protein sequence ID" value="VDN02332.1"/>
    <property type="molecule type" value="Genomic_DNA"/>
</dbReference>
<reference evidence="1 2" key="2">
    <citation type="submission" date="2018-11" db="EMBL/GenBank/DDBJ databases">
        <authorList>
            <consortium name="Pathogen Informatics"/>
        </authorList>
    </citation>
    <scope>NUCLEOTIDE SEQUENCE [LARGE SCALE GENOMIC DNA]</scope>
</reference>
<evidence type="ECO:0000313" key="2">
    <source>
        <dbReference type="Proteomes" id="UP000276776"/>
    </source>
</evidence>
<evidence type="ECO:0000313" key="1">
    <source>
        <dbReference type="EMBL" id="VDN02332.1"/>
    </source>
</evidence>
<sequence length="104" mass="11774">MDFRDREQTVLTSFDDARSITSIKALSFRPYSFITEDTYNPITGCLDGKTRAWSLLNGEKLCEFSSHQSRSVCSRPQIVYSPNWGGVPGNAAVLVYLKCFELLR</sequence>
<gene>
    <name evidence="1" type="ORF">TCLT_LOCUS5126</name>
</gene>
<dbReference type="OrthoDB" id="128867at2759"/>
<proteinExistence type="predicted"/>
<evidence type="ECO:0000313" key="3">
    <source>
        <dbReference type="WBParaSite" id="TCLT_0000513701-mRNA-1"/>
    </source>
</evidence>
<reference evidence="3" key="1">
    <citation type="submission" date="2017-02" db="UniProtKB">
        <authorList>
            <consortium name="WormBaseParasite"/>
        </authorList>
    </citation>
    <scope>IDENTIFICATION</scope>
</reference>
<protein>
    <submittedName>
        <fullName evidence="3">WD_REPEATS_REGION domain-containing protein</fullName>
    </submittedName>
</protein>
<dbReference type="WBParaSite" id="TCLT_0000513701-mRNA-1">
    <property type="protein sequence ID" value="TCLT_0000513701-mRNA-1"/>
    <property type="gene ID" value="TCLT_0000513701"/>
</dbReference>
<dbReference type="STRING" id="103827.A0A0N5CXK5"/>
<organism evidence="3">
    <name type="scientific">Thelazia callipaeda</name>
    <name type="common">Oriental eyeworm</name>
    <name type="synonym">Parasitic nematode</name>
    <dbReference type="NCBI Taxonomy" id="103827"/>
    <lineage>
        <taxon>Eukaryota</taxon>
        <taxon>Metazoa</taxon>
        <taxon>Ecdysozoa</taxon>
        <taxon>Nematoda</taxon>
        <taxon>Chromadorea</taxon>
        <taxon>Rhabditida</taxon>
        <taxon>Spirurina</taxon>
        <taxon>Spiruromorpha</taxon>
        <taxon>Thelazioidea</taxon>
        <taxon>Thelaziidae</taxon>
        <taxon>Thelazia</taxon>
    </lineage>
</organism>
<accession>A0A0N5CXK5</accession>
<dbReference type="Proteomes" id="UP000276776">
    <property type="component" value="Unassembled WGS sequence"/>
</dbReference>